<protein>
    <submittedName>
        <fullName evidence="1">Uncharacterized protein</fullName>
    </submittedName>
</protein>
<dbReference type="AlphaFoldDB" id="A0A453FI76"/>
<evidence type="ECO:0000313" key="2">
    <source>
        <dbReference type="Proteomes" id="UP000015105"/>
    </source>
</evidence>
<dbReference type="Gramene" id="AET3Gv20683900.20">
    <property type="protein sequence ID" value="AET3Gv20683900.20"/>
    <property type="gene ID" value="AET3Gv20683900"/>
</dbReference>
<name>A0A453FI76_AEGTS</name>
<dbReference type="Proteomes" id="UP000015105">
    <property type="component" value="Chromosome 3D"/>
</dbReference>
<keyword evidence="2" id="KW-1185">Reference proteome</keyword>
<proteinExistence type="predicted"/>
<organism evidence="1 2">
    <name type="scientific">Aegilops tauschii subsp. strangulata</name>
    <name type="common">Goatgrass</name>
    <dbReference type="NCBI Taxonomy" id="200361"/>
    <lineage>
        <taxon>Eukaryota</taxon>
        <taxon>Viridiplantae</taxon>
        <taxon>Streptophyta</taxon>
        <taxon>Embryophyta</taxon>
        <taxon>Tracheophyta</taxon>
        <taxon>Spermatophyta</taxon>
        <taxon>Magnoliopsida</taxon>
        <taxon>Liliopsida</taxon>
        <taxon>Poales</taxon>
        <taxon>Poaceae</taxon>
        <taxon>BOP clade</taxon>
        <taxon>Pooideae</taxon>
        <taxon>Triticodae</taxon>
        <taxon>Triticeae</taxon>
        <taxon>Triticinae</taxon>
        <taxon>Aegilops</taxon>
    </lineage>
</organism>
<reference evidence="1" key="3">
    <citation type="journal article" date="2017" name="Nature">
        <title>Genome sequence of the progenitor of the wheat D genome Aegilops tauschii.</title>
        <authorList>
            <person name="Luo M.C."/>
            <person name="Gu Y.Q."/>
            <person name="Puiu D."/>
            <person name="Wang H."/>
            <person name="Twardziok S.O."/>
            <person name="Deal K.R."/>
            <person name="Huo N."/>
            <person name="Zhu T."/>
            <person name="Wang L."/>
            <person name="Wang Y."/>
            <person name="McGuire P.E."/>
            <person name="Liu S."/>
            <person name="Long H."/>
            <person name="Ramasamy R.K."/>
            <person name="Rodriguez J.C."/>
            <person name="Van S.L."/>
            <person name="Yuan L."/>
            <person name="Wang Z."/>
            <person name="Xia Z."/>
            <person name="Xiao L."/>
            <person name="Anderson O.D."/>
            <person name="Ouyang S."/>
            <person name="Liang Y."/>
            <person name="Zimin A.V."/>
            <person name="Pertea G."/>
            <person name="Qi P."/>
            <person name="Bennetzen J.L."/>
            <person name="Dai X."/>
            <person name="Dawson M.W."/>
            <person name="Muller H.G."/>
            <person name="Kugler K."/>
            <person name="Rivarola-Duarte L."/>
            <person name="Spannagl M."/>
            <person name="Mayer K.F.X."/>
            <person name="Lu F.H."/>
            <person name="Bevan M.W."/>
            <person name="Leroy P."/>
            <person name="Li P."/>
            <person name="You F.M."/>
            <person name="Sun Q."/>
            <person name="Liu Z."/>
            <person name="Lyons E."/>
            <person name="Wicker T."/>
            <person name="Salzberg S.L."/>
            <person name="Devos K.M."/>
            <person name="Dvorak J."/>
        </authorList>
    </citation>
    <scope>NUCLEOTIDE SEQUENCE [LARGE SCALE GENOMIC DNA]</scope>
    <source>
        <strain evidence="1">cv. AL8/78</strain>
    </source>
</reference>
<sequence length="55" mass="5979">SGPFYGLAYLAQDTATDLPLLGFRGSSACVLLRLCGVMLHMHEHDDDHAINHIAN</sequence>
<reference evidence="2" key="1">
    <citation type="journal article" date="2014" name="Science">
        <title>Ancient hybridizations among the ancestral genomes of bread wheat.</title>
        <authorList>
            <consortium name="International Wheat Genome Sequencing Consortium,"/>
            <person name="Marcussen T."/>
            <person name="Sandve S.R."/>
            <person name="Heier L."/>
            <person name="Spannagl M."/>
            <person name="Pfeifer M."/>
            <person name="Jakobsen K.S."/>
            <person name="Wulff B.B."/>
            <person name="Steuernagel B."/>
            <person name="Mayer K.F."/>
            <person name="Olsen O.A."/>
        </authorList>
    </citation>
    <scope>NUCLEOTIDE SEQUENCE [LARGE SCALE GENOMIC DNA]</scope>
    <source>
        <strain evidence="2">cv. AL8/78</strain>
    </source>
</reference>
<evidence type="ECO:0000313" key="1">
    <source>
        <dbReference type="EnsemblPlants" id="AET3Gv20683900.20"/>
    </source>
</evidence>
<reference evidence="1" key="4">
    <citation type="submission" date="2019-03" db="UniProtKB">
        <authorList>
            <consortium name="EnsemblPlants"/>
        </authorList>
    </citation>
    <scope>IDENTIFICATION</scope>
</reference>
<accession>A0A453FI76</accession>
<reference evidence="2" key="2">
    <citation type="journal article" date="2017" name="Nat. Plants">
        <title>The Aegilops tauschii genome reveals multiple impacts of transposons.</title>
        <authorList>
            <person name="Zhao G."/>
            <person name="Zou C."/>
            <person name="Li K."/>
            <person name="Wang K."/>
            <person name="Li T."/>
            <person name="Gao L."/>
            <person name="Zhang X."/>
            <person name="Wang H."/>
            <person name="Yang Z."/>
            <person name="Liu X."/>
            <person name="Jiang W."/>
            <person name="Mao L."/>
            <person name="Kong X."/>
            <person name="Jiao Y."/>
            <person name="Jia J."/>
        </authorList>
    </citation>
    <scope>NUCLEOTIDE SEQUENCE [LARGE SCALE GENOMIC DNA]</scope>
    <source>
        <strain evidence="2">cv. AL8/78</strain>
    </source>
</reference>
<dbReference type="EnsemblPlants" id="AET3Gv20683900.20">
    <property type="protein sequence ID" value="AET3Gv20683900.20"/>
    <property type="gene ID" value="AET3Gv20683900"/>
</dbReference>
<reference evidence="1" key="5">
    <citation type="journal article" date="2021" name="G3 (Bethesda)">
        <title>Aegilops tauschii genome assembly Aet v5.0 features greater sequence contiguity and improved annotation.</title>
        <authorList>
            <person name="Wang L."/>
            <person name="Zhu T."/>
            <person name="Rodriguez J.C."/>
            <person name="Deal K.R."/>
            <person name="Dubcovsky J."/>
            <person name="McGuire P.E."/>
            <person name="Lux T."/>
            <person name="Spannagl M."/>
            <person name="Mayer K.F.X."/>
            <person name="Baldrich P."/>
            <person name="Meyers B.C."/>
            <person name="Huo N."/>
            <person name="Gu Y.Q."/>
            <person name="Zhou H."/>
            <person name="Devos K.M."/>
            <person name="Bennetzen J.L."/>
            <person name="Unver T."/>
            <person name="Budak H."/>
            <person name="Gulick P.J."/>
            <person name="Galiba G."/>
            <person name="Kalapos B."/>
            <person name="Nelson D.R."/>
            <person name="Li P."/>
            <person name="You F.M."/>
            <person name="Luo M.C."/>
            <person name="Dvorak J."/>
        </authorList>
    </citation>
    <scope>NUCLEOTIDE SEQUENCE [LARGE SCALE GENOMIC DNA]</scope>
    <source>
        <strain evidence="1">cv. AL8/78</strain>
    </source>
</reference>